<feature type="transmembrane region" description="Helical" evidence="1">
    <location>
        <begin position="195"/>
        <end position="213"/>
    </location>
</feature>
<keyword evidence="3" id="KW-1185">Reference proteome</keyword>
<keyword evidence="1" id="KW-1133">Transmembrane helix</keyword>
<dbReference type="AlphaFoldDB" id="A0A3A8HX33"/>
<comment type="caution">
    <text evidence="2">The sequence shown here is derived from an EMBL/GenBank/DDBJ whole genome shotgun (WGS) entry which is preliminary data.</text>
</comment>
<protein>
    <submittedName>
        <fullName evidence="2">Uncharacterized protein</fullName>
    </submittedName>
</protein>
<keyword evidence="1" id="KW-0812">Transmembrane</keyword>
<dbReference type="Proteomes" id="UP000268094">
    <property type="component" value="Unassembled WGS sequence"/>
</dbReference>
<dbReference type="RefSeq" id="WP_120544771.1">
    <property type="nucleotide sequence ID" value="NZ_RAVZ01000345.1"/>
</dbReference>
<feature type="transmembrane region" description="Helical" evidence="1">
    <location>
        <begin position="6"/>
        <end position="26"/>
    </location>
</feature>
<evidence type="ECO:0000313" key="3">
    <source>
        <dbReference type="Proteomes" id="UP000268094"/>
    </source>
</evidence>
<reference evidence="3" key="1">
    <citation type="submission" date="2018-09" db="EMBL/GenBank/DDBJ databases">
        <authorList>
            <person name="Livingstone P.G."/>
            <person name="Whitworth D.E."/>
        </authorList>
    </citation>
    <scope>NUCLEOTIDE SEQUENCE [LARGE SCALE GENOMIC DNA]</scope>
    <source>
        <strain evidence="3">CA054A</strain>
    </source>
</reference>
<evidence type="ECO:0000313" key="2">
    <source>
        <dbReference type="EMBL" id="RKG75118.1"/>
    </source>
</evidence>
<proteinExistence type="predicted"/>
<sequence length="216" mass="23561">MNVLGQLGFVVGSLVLAGVLLSLNFWRALLFLFPGKVGIETEAPADQMDLPEVLAPLAGQLQALGFTPLGSHEEKPLLQKATRSYDWAHPGERVFATLHLGREERPRLYLLTPLASGGFVITASYRRPALDLPDYRSGSLEDASPERLLRAHVRRLDGLALSEPGAFTWEGRVQAGRAWYQGLGRKEIRRQNLQGLLWTAIALAIVAGAFLGGRAG</sequence>
<evidence type="ECO:0000256" key="1">
    <source>
        <dbReference type="SAM" id="Phobius"/>
    </source>
</evidence>
<name>A0A3A8HX33_9BACT</name>
<dbReference type="EMBL" id="RAVZ01000345">
    <property type="protein sequence ID" value="RKG75118.1"/>
    <property type="molecule type" value="Genomic_DNA"/>
</dbReference>
<dbReference type="OrthoDB" id="5381494at2"/>
<gene>
    <name evidence="2" type="ORF">D7V88_33980</name>
</gene>
<organism evidence="2 3">
    <name type="scientific">Corallococcus terminator</name>
    <dbReference type="NCBI Taxonomy" id="2316733"/>
    <lineage>
        <taxon>Bacteria</taxon>
        <taxon>Pseudomonadati</taxon>
        <taxon>Myxococcota</taxon>
        <taxon>Myxococcia</taxon>
        <taxon>Myxococcales</taxon>
        <taxon>Cystobacterineae</taxon>
        <taxon>Myxococcaceae</taxon>
        <taxon>Corallococcus</taxon>
    </lineage>
</organism>
<keyword evidence="1" id="KW-0472">Membrane</keyword>
<accession>A0A3A8HX33</accession>